<gene>
    <name evidence="2" type="primary">MPUL0F01780</name>
    <name evidence="2" type="ORF">METSCH_F01780</name>
</gene>
<dbReference type="Pfam" id="PF01243">
    <property type="entry name" value="PNPOx_N"/>
    <property type="match status" value="1"/>
</dbReference>
<accession>A0A4P6XX23</accession>
<keyword evidence="3" id="KW-1185">Reference proteome</keyword>
<dbReference type="EMBL" id="CP034461">
    <property type="protein sequence ID" value="QBM90594.1"/>
    <property type="molecule type" value="Genomic_DNA"/>
</dbReference>
<dbReference type="PANTHER" id="PTHR28040">
    <property type="entry name" value="PYRIDOXAMINE 5'-PHOSPHATE OXIDASE YLR456W HOMOLOG-RELATED"/>
    <property type="match status" value="1"/>
</dbReference>
<dbReference type="GO" id="GO:0005634">
    <property type="term" value="C:nucleus"/>
    <property type="evidence" value="ECO:0007669"/>
    <property type="project" value="TreeGrafter"/>
</dbReference>
<dbReference type="Gene3D" id="2.30.110.10">
    <property type="entry name" value="Electron Transport, Fmn-binding Protein, Chain A"/>
    <property type="match status" value="1"/>
</dbReference>
<dbReference type="GO" id="GO:0005737">
    <property type="term" value="C:cytoplasm"/>
    <property type="evidence" value="ECO:0007669"/>
    <property type="project" value="TreeGrafter"/>
</dbReference>
<organism evidence="2 3">
    <name type="scientific">Metschnikowia aff. pulcherrima</name>
    <dbReference type="NCBI Taxonomy" id="2163413"/>
    <lineage>
        <taxon>Eukaryota</taxon>
        <taxon>Fungi</taxon>
        <taxon>Dikarya</taxon>
        <taxon>Ascomycota</taxon>
        <taxon>Saccharomycotina</taxon>
        <taxon>Pichiomycetes</taxon>
        <taxon>Metschnikowiaceae</taxon>
        <taxon>Metschnikowia</taxon>
    </lineage>
</organism>
<dbReference type="AlphaFoldDB" id="A0A4P6XX23"/>
<dbReference type="InterPro" id="IPR011576">
    <property type="entry name" value="Pyridox_Oxase_N"/>
</dbReference>
<dbReference type="STRING" id="2163413.A0A4P6XX23"/>
<proteinExistence type="predicted"/>
<reference evidence="3" key="1">
    <citation type="submission" date="2019-03" db="EMBL/GenBank/DDBJ databases">
        <title>Snf2 controls pulcherriminic acid biosynthesis and connects pigmentation and antifungal activity of the yeast Metschnikowia pulcherrima.</title>
        <authorList>
            <person name="Gore-Lloyd D."/>
            <person name="Sumann I."/>
            <person name="Brachmann A.O."/>
            <person name="Schneeberger K."/>
            <person name="Ortiz-Merino R.A."/>
            <person name="Moreno-Beltran M."/>
            <person name="Schlaefli M."/>
            <person name="Kirner P."/>
            <person name="Santos Kron A."/>
            <person name="Wolfe K.H."/>
            <person name="Piel J."/>
            <person name="Ahrens C.H."/>
            <person name="Henk D."/>
            <person name="Freimoser F.M."/>
        </authorList>
    </citation>
    <scope>NUCLEOTIDE SEQUENCE [LARGE SCALE GENOMIC DNA]</scope>
    <source>
        <strain evidence="3">APC 1.2</strain>
    </source>
</reference>
<dbReference type="InterPro" id="IPR012349">
    <property type="entry name" value="Split_barrel_FMN-bd"/>
</dbReference>
<dbReference type="Proteomes" id="UP000292447">
    <property type="component" value="Chromosome VI"/>
</dbReference>
<dbReference type="InterPro" id="IPR052841">
    <property type="entry name" value="PMP_oxidase-like"/>
</dbReference>
<name>A0A4P6XX23_9ASCO</name>
<evidence type="ECO:0000313" key="2">
    <source>
        <dbReference type="EMBL" id="QBM90594.1"/>
    </source>
</evidence>
<evidence type="ECO:0000313" key="3">
    <source>
        <dbReference type="Proteomes" id="UP000292447"/>
    </source>
</evidence>
<dbReference type="SUPFAM" id="SSF50475">
    <property type="entry name" value="FMN-binding split barrel"/>
    <property type="match status" value="1"/>
</dbReference>
<feature type="domain" description="Pyridoxamine 5'-phosphate oxidase N-terminal" evidence="1">
    <location>
        <begin position="6"/>
        <end position="123"/>
    </location>
</feature>
<dbReference type="PANTHER" id="PTHR28040:SF1">
    <property type="entry name" value="PYRIDOXAMINE 5'-PHOSPHATE OXIDASE YLR456W HOMOLOG-RELATED"/>
    <property type="match status" value="1"/>
</dbReference>
<evidence type="ECO:0000259" key="1">
    <source>
        <dbReference type="Pfam" id="PF01243"/>
    </source>
</evidence>
<sequence length="170" mass="18949">MSSELPDSVVNLLKSKHFVHLGTCLNNVPHVSLMNYTYYSQGNSHFIIISTPIETTKFRNLTSNPRVSLLVHDWITSKLTETGRRNSLYELLTNINKAETNSVSVMLDGEAAVVEKTDKAYALYKSLLLNSGFNDDVQASNYVTSDDNALVLITIKACKVTDADNNVQQY</sequence>
<protein>
    <submittedName>
        <fullName evidence="2">Pyridoxamine 5'-phosphate oxidase</fullName>
    </submittedName>
</protein>